<feature type="compositionally biased region" description="Basic residues" evidence="1">
    <location>
        <begin position="272"/>
        <end position="281"/>
    </location>
</feature>
<dbReference type="AlphaFoldDB" id="A0A6A7ARY9"/>
<sequence>MHIDSRITTTSAAMEFVAEIERVVHELKVDRDTWEALALKYKAAFETTIQYLQELQDVCFATQAELENARAQQRRPHAVMDQTEKQHNKSLDVNNGLPLESYGTAVIYSPHKRRSSDDCANPLFDGVQYCVQKQDYSTALMEVERLLRGPLSPKARIEGLLLKSEVLQAIGPGELYDALAACSEAMELCDRLSGLQVFLPRIHSQRDLLYYDLRLYSSTLDATDSKDEDRAERTHCNTRRSGFDENRTINEELLAKIETKRRQTSAQFRQRAAAKAKRMSLPHRWTSPRSE</sequence>
<proteinExistence type="predicted"/>
<dbReference type="OrthoDB" id="3791184at2759"/>
<evidence type="ECO:0000313" key="3">
    <source>
        <dbReference type="Proteomes" id="UP000799423"/>
    </source>
</evidence>
<dbReference type="EMBL" id="MU006346">
    <property type="protein sequence ID" value="KAF2845494.1"/>
    <property type="molecule type" value="Genomic_DNA"/>
</dbReference>
<gene>
    <name evidence="2" type="ORF">T440DRAFT_407842</name>
</gene>
<organism evidence="2 3">
    <name type="scientific">Plenodomus tracheiphilus IPT5</name>
    <dbReference type="NCBI Taxonomy" id="1408161"/>
    <lineage>
        <taxon>Eukaryota</taxon>
        <taxon>Fungi</taxon>
        <taxon>Dikarya</taxon>
        <taxon>Ascomycota</taxon>
        <taxon>Pezizomycotina</taxon>
        <taxon>Dothideomycetes</taxon>
        <taxon>Pleosporomycetidae</taxon>
        <taxon>Pleosporales</taxon>
        <taxon>Pleosporineae</taxon>
        <taxon>Leptosphaeriaceae</taxon>
        <taxon>Plenodomus</taxon>
    </lineage>
</organism>
<keyword evidence="3" id="KW-1185">Reference proteome</keyword>
<name>A0A6A7ARY9_9PLEO</name>
<feature type="region of interest" description="Disordered" evidence="1">
    <location>
        <begin position="260"/>
        <end position="291"/>
    </location>
</feature>
<evidence type="ECO:0000313" key="2">
    <source>
        <dbReference type="EMBL" id="KAF2845494.1"/>
    </source>
</evidence>
<protein>
    <submittedName>
        <fullName evidence="2">Uncharacterized protein</fullName>
    </submittedName>
</protein>
<reference evidence="2" key="1">
    <citation type="submission" date="2020-01" db="EMBL/GenBank/DDBJ databases">
        <authorList>
            <consortium name="DOE Joint Genome Institute"/>
            <person name="Haridas S."/>
            <person name="Albert R."/>
            <person name="Binder M."/>
            <person name="Bloem J."/>
            <person name="Labutti K."/>
            <person name="Salamov A."/>
            <person name="Andreopoulos B."/>
            <person name="Baker S.E."/>
            <person name="Barry K."/>
            <person name="Bills G."/>
            <person name="Bluhm B.H."/>
            <person name="Cannon C."/>
            <person name="Castanera R."/>
            <person name="Culley D.E."/>
            <person name="Daum C."/>
            <person name="Ezra D."/>
            <person name="Gonzalez J.B."/>
            <person name="Henrissat B."/>
            <person name="Kuo A."/>
            <person name="Liang C."/>
            <person name="Lipzen A."/>
            <person name="Lutzoni F."/>
            <person name="Magnuson J."/>
            <person name="Mondo S."/>
            <person name="Nolan M."/>
            <person name="Ohm R."/>
            <person name="Pangilinan J."/>
            <person name="Park H.-J."/>
            <person name="Ramirez L."/>
            <person name="Alfaro M."/>
            <person name="Sun H."/>
            <person name="Tritt A."/>
            <person name="Yoshinaga Y."/>
            <person name="Zwiers L.-H."/>
            <person name="Turgeon B.G."/>
            <person name="Goodwin S.B."/>
            <person name="Spatafora J.W."/>
            <person name="Crous P.W."/>
            <person name="Grigoriev I.V."/>
        </authorList>
    </citation>
    <scope>NUCLEOTIDE SEQUENCE</scope>
    <source>
        <strain evidence="2">IPT5</strain>
    </source>
</reference>
<evidence type="ECO:0000256" key="1">
    <source>
        <dbReference type="SAM" id="MobiDB-lite"/>
    </source>
</evidence>
<dbReference type="Proteomes" id="UP000799423">
    <property type="component" value="Unassembled WGS sequence"/>
</dbReference>
<accession>A0A6A7ARY9</accession>